<sequence length="291" mass="32772">MQKVKYPCNICLQPVTKKNGLRCHGDCQSNFHYRCLNYTPGRVSDVKKGLIAVTCPCMDCTSTAKKELRNRKDDSLFCCPNVNCPGNLPPSCTHVRCPNNVSRRPRTDQSACRLHRDQSTDNHDNQGAPTGLHGCNCKQSSCILKKRHTNNDSSNIPKSVGTGMESDTESTENKENTKNAMVQISNPECQCTSKKKSSTCSLGKSPSRILMDQMCDILQQLPNQINELMVKMKQMKQADQQKQKKDMQQVAQNKKVEQKQMKQLDQIKKTFQGQNKNSDYCPKECSCTKAK</sequence>
<keyword evidence="3" id="KW-1185">Reference proteome</keyword>
<gene>
    <name evidence="2" type="ORF">OBRU01_06869</name>
</gene>
<evidence type="ECO:0000256" key="1">
    <source>
        <dbReference type="SAM" id="MobiDB-lite"/>
    </source>
</evidence>
<comment type="caution">
    <text evidence="2">The sequence shown here is derived from an EMBL/GenBank/DDBJ whole genome shotgun (WGS) entry which is preliminary data.</text>
</comment>
<evidence type="ECO:0000313" key="2">
    <source>
        <dbReference type="EMBL" id="KOB75598.1"/>
    </source>
</evidence>
<proteinExistence type="predicted"/>
<feature type="region of interest" description="Disordered" evidence="1">
    <location>
        <begin position="148"/>
        <end position="176"/>
    </location>
</feature>
<organism evidence="2 3">
    <name type="scientific">Operophtera brumata</name>
    <name type="common">Winter moth</name>
    <name type="synonym">Phalaena brumata</name>
    <dbReference type="NCBI Taxonomy" id="104452"/>
    <lineage>
        <taxon>Eukaryota</taxon>
        <taxon>Metazoa</taxon>
        <taxon>Ecdysozoa</taxon>
        <taxon>Arthropoda</taxon>
        <taxon>Hexapoda</taxon>
        <taxon>Insecta</taxon>
        <taxon>Pterygota</taxon>
        <taxon>Neoptera</taxon>
        <taxon>Endopterygota</taxon>
        <taxon>Lepidoptera</taxon>
        <taxon>Glossata</taxon>
        <taxon>Ditrysia</taxon>
        <taxon>Geometroidea</taxon>
        <taxon>Geometridae</taxon>
        <taxon>Larentiinae</taxon>
        <taxon>Operophtera</taxon>
    </lineage>
</organism>
<evidence type="ECO:0008006" key="4">
    <source>
        <dbReference type="Google" id="ProtNLM"/>
    </source>
</evidence>
<protein>
    <recommendedName>
        <fullName evidence="4">PHD-type domain-containing protein</fullName>
    </recommendedName>
</protein>
<feature type="compositionally biased region" description="Basic and acidic residues" evidence="1">
    <location>
        <begin position="114"/>
        <end position="124"/>
    </location>
</feature>
<name>A0A0L7LJ65_OPEBR</name>
<dbReference type="EMBL" id="JTDY01000872">
    <property type="protein sequence ID" value="KOB75598.1"/>
    <property type="molecule type" value="Genomic_DNA"/>
</dbReference>
<reference evidence="2 3" key="1">
    <citation type="journal article" date="2015" name="Genome Biol. Evol.">
        <title>The genome of winter moth (Operophtera brumata) provides a genomic perspective on sexual dimorphism and phenology.</title>
        <authorList>
            <person name="Derks M.F."/>
            <person name="Smit S."/>
            <person name="Salis L."/>
            <person name="Schijlen E."/>
            <person name="Bossers A."/>
            <person name="Mateman C."/>
            <person name="Pijl A.S."/>
            <person name="de Ridder D."/>
            <person name="Groenen M.A."/>
            <person name="Visser M.E."/>
            <person name="Megens H.J."/>
        </authorList>
    </citation>
    <scope>NUCLEOTIDE SEQUENCE [LARGE SCALE GENOMIC DNA]</scope>
    <source>
        <strain evidence="2">WM2013NL</strain>
        <tissue evidence="2">Head and thorax</tissue>
    </source>
</reference>
<feature type="region of interest" description="Disordered" evidence="1">
    <location>
        <begin position="237"/>
        <end position="261"/>
    </location>
</feature>
<accession>A0A0L7LJ65</accession>
<dbReference type="AlphaFoldDB" id="A0A0L7LJ65"/>
<feature type="region of interest" description="Disordered" evidence="1">
    <location>
        <begin position="108"/>
        <end position="127"/>
    </location>
</feature>
<dbReference type="Proteomes" id="UP000037510">
    <property type="component" value="Unassembled WGS sequence"/>
</dbReference>
<evidence type="ECO:0000313" key="3">
    <source>
        <dbReference type="Proteomes" id="UP000037510"/>
    </source>
</evidence>